<accession>A0A1N6YAP5</accession>
<dbReference type="KEGG" id="hda:BB347_03320"/>
<dbReference type="AlphaFoldDB" id="A0A1N6YAP5"/>
<organism evidence="2 3">
    <name type="scientific">Natronorubrum daqingense</name>
    <dbReference type="NCBI Taxonomy" id="588898"/>
    <lineage>
        <taxon>Archaea</taxon>
        <taxon>Methanobacteriati</taxon>
        <taxon>Methanobacteriota</taxon>
        <taxon>Stenosarchaea group</taxon>
        <taxon>Halobacteria</taxon>
        <taxon>Halobacteriales</taxon>
        <taxon>Natrialbaceae</taxon>
        <taxon>Natronorubrum</taxon>
    </lineage>
</organism>
<dbReference type="EMBL" id="CP019327">
    <property type="protein sequence ID" value="APX95722.1"/>
    <property type="molecule type" value="Genomic_DNA"/>
</dbReference>
<reference evidence="1 4" key="1">
    <citation type="submission" date="2017-01" db="EMBL/GenBank/DDBJ databases">
        <title>Complete genome sequence of Haloterrigena daqingensis type strain (JX313T).</title>
        <authorList>
            <person name="Shuang W."/>
        </authorList>
    </citation>
    <scope>NUCLEOTIDE SEQUENCE [LARGE SCALE GENOMIC DNA]</scope>
    <source>
        <strain evidence="1 4">JX313</strain>
    </source>
</reference>
<keyword evidence="3" id="KW-1185">Reference proteome</keyword>
<protein>
    <submittedName>
        <fullName evidence="2">Uncharacterized protein</fullName>
    </submittedName>
</protein>
<dbReference type="RefSeq" id="WP_076578411.1">
    <property type="nucleotide sequence ID" value="NZ_CP019327.1"/>
</dbReference>
<evidence type="ECO:0000313" key="4">
    <source>
        <dbReference type="Proteomes" id="UP000187321"/>
    </source>
</evidence>
<evidence type="ECO:0000313" key="1">
    <source>
        <dbReference type="EMBL" id="APX95722.1"/>
    </source>
</evidence>
<name>A0A1N6YAP5_9EURY</name>
<proteinExistence type="predicted"/>
<dbReference type="GeneID" id="30954941"/>
<dbReference type="Proteomes" id="UP000185687">
    <property type="component" value="Unassembled WGS sequence"/>
</dbReference>
<sequence length="131" mass="15291">MSLEDRINEEMVVDAESILEEYFEESNQLFRIFEDGMIDPKSDFDNAPWRELVLIYLIGQRYAYEGGKADAPSLPYSYFYARVDVDESTVRSYMNKLDDDLIVEKDDESDEWKIVPDNLPKALSRIEGSQE</sequence>
<dbReference type="STRING" id="588898.BB347_03320"/>
<evidence type="ECO:0000313" key="3">
    <source>
        <dbReference type="Proteomes" id="UP000185687"/>
    </source>
</evidence>
<dbReference type="EMBL" id="FTNP01000001">
    <property type="protein sequence ID" value="SIR11657.1"/>
    <property type="molecule type" value="Genomic_DNA"/>
</dbReference>
<evidence type="ECO:0000313" key="2">
    <source>
        <dbReference type="EMBL" id="SIR11657.1"/>
    </source>
</evidence>
<gene>
    <name evidence="1" type="ORF">BB347_03320</name>
    <name evidence="2" type="ORF">SAMN05421809_0380</name>
</gene>
<reference evidence="2 3" key="2">
    <citation type="submission" date="2017-01" db="EMBL/GenBank/DDBJ databases">
        <authorList>
            <person name="Mah S.A."/>
            <person name="Swanson W.J."/>
            <person name="Moy G.W."/>
            <person name="Vacquier V.D."/>
        </authorList>
    </citation>
    <scope>NUCLEOTIDE SEQUENCE [LARGE SCALE GENOMIC DNA]</scope>
    <source>
        <strain evidence="2 3">CGMCC 1.8909</strain>
    </source>
</reference>
<dbReference type="OrthoDB" id="338293at2157"/>
<dbReference type="Proteomes" id="UP000187321">
    <property type="component" value="Chromosome"/>
</dbReference>